<evidence type="ECO:0000256" key="1">
    <source>
        <dbReference type="SAM" id="SignalP"/>
    </source>
</evidence>
<dbReference type="AlphaFoldDB" id="A0A2M4CA82"/>
<proteinExistence type="predicted"/>
<sequence>MIALRLGVGGLLLVMIHRRLLVVRSAVLLETGLRQYRIAVDVAAAATDRCLTPIHHPQRPRALMDVVGIHHRRCSWRGTSCRCRRRH</sequence>
<keyword evidence="1" id="KW-0732">Signal</keyword>
<feature type="chain" id="PRO_5014701661" evidence="1">
    <location>
        <begin position="26"/>
        <end position="87"/>
    </location>
</feature>
<reference evidence="2" key="1">
    <citation type="submission" date="2018-01" db="EMBL/GenBank/DDBJ databases">
        <title>An insight into the sialome of Amazonian anophelines.</title>
        <authorList>
            <person name="Ribeiro J.M."/>
            <person name="Scarpassa V."/>
            <person name="Calvo E."/>
        </authorList>
    </citation>
    <scope>NUCLEOTIDE SEQUENCE</scope>
    <source>
        <tissue evidence="2">Salivary glands</tissue>
    </source>
</reference>
<dbReference type="EMBL" id="GGFJ01013121">
    <property type="protein sequence ID" value="MBW62262.1"/>
    <property type="molecule type" value="Transcribed_RNA"/>
</dbReference>
<evidence type="ECO:0000313" key="2">
    <source>
        <dbReference type="EMBL" id="MBW62262.1"/>
    </source>
</evidence>
<accession>A0A2M4CA82</accession>
<feature type="signal peptide" evidence="1">
    <location>
        <begin position="1"/>
        <end position="25"/>
    </location>
</feature>
<protein>
    <submittedName>
        <fullName evidence="2">Putative secreted protein</fullName>
    </submittedName>
</protein>
<organism evidence="2">
    <name type="scientific">Anopheles marajoara</name>
    <dbReference type="NCBI Taxonomy" id="58244"/>
    <lineage>
        <taxon>Eukaryota</taxon>
        <taxon>Metazoa</taxon>
        <taxon>Ecdysozoa</taxon>
        <taxon>Arthropoda</taxon>
        <taxon>Hexapoda</taxon>
        <taxon>Insecta</taxon>
        <taxon>Pterygota</taxon>
        <taxon>Neoptera</taxon>
        <taxon>Endopterygota</taxon>
        <taxon>Diptera</taxon>
        <taxon>Nematocera</taxon>
        <taxon>Culicoidea</taxon>
        <taxon>Culicidae</taxon>
        <taxon>Anophelinae</taxon>
        <taxon>Anopheles</taxon>
    </lineage>
</organism>
<name>A0A2M4CA82_9DIPT</name>